<dbReference type="Pfam" id="PF13392">
    <property type="entry name" value="HNH_3"/>
    <property type="match status" value="1"/>
</dbReference>
<evidence type="ECO:0000313" key="3">
    <source>
        <dbReference type="Proteomes" id="UP000664164"/>
    </source>
</evidence>
<organism evidence="2 3">
    <name type="scientific">Arthrobacter cavernae</name>
    <dbReference type="NCBI Taxonomy" id="2817681"/>
    <lineage>
        <taxon>Bacteria</taxon>
        <taxon>Bacillati</taxon>
        <taxon>Actinomycetota</taxon>
        <taxon>Actinomycetes</taxon>
        <taxon>Micrococcales</taxon>
        <taxon>Micrococcaceae</taxon>
        <taxon>Arthrobacter</taxon>
    </lineage>
</organism>
<dbReference type="EMBL" id="JAFNLL010000005">
    <property type="protein sequence ID" value="MBO1267099.1"/>
    <property type="molecule type" value="Genomic_DNA"/>
</dbReference>
<keyword evidence="2" id="KW-0540">Nuclease</keyword>
<dbReference type="RefSeq" id="WP_207614926.1">
    <property type="nucleotide sequence ID" value="NZ_JAFNLL010000005.1"/>
</dbReference>
<dbReference type="InterPro" id="IPR044925">
    <property type="entry name" value="His-Me_finger_sf"/>
</dbReference>
<name>A0A939HA85_9MICC</name>
<protein>
    <submittedName>
        <fullName evidence="2">HNH endonuclease</fullName>
    </submittedName>
</protein>
<dbReference type="AlphaFoldDB" id="A0A939HA85"/>
<sequence length="106" mass="12332">MKRGSYGVYRGKYAHRVIYEKLVGPIPKDYVIDHICRVHDCVNPEHLRAITRSQNADANRIKTHCPRGHAYDEKNTYIDGDGGRRCRSCSRLRDRNRRELMHSPGP</sequence>
<gene>
    <name evidence="2" type="ORF">J1902_03740</name>
</gene>
<comment type="caution">
    <text evidence="2">The sequence shown here is derived from an EMBL/GenBank/DDBJ whole genome shotgun (WGS) entry which is preliminary data.</text>
</comment>
<keyword evidence="2" id="KW-0255">Endonuclease</keyword>
<dbReference type="GO" id="GO:0004519">
    <property type="term" value="F:endonuclease activity"/>
    <property type="evidence" value="ECO:0007669"/>
    <property type="project" value="UniProtKB-KW"/>
</dbReference>
<keyword evidence="3" id="KW-1185">Reference proteome</keyword>
<evidence type="ECO:0000259" key="1">
    <source>
        <dbReference type="Pfam" id="PF13392"/>
    </source>
</evidence>
<dbReference type="Gene3D" id="3.90.75.20">
    <property type="match status" value="1"/>
</dbReference>
<evidence type="ECO:0000313" key="2">
    <source>
        <dbReference type="EMBL" id="MBO1267099.1"/>
    </source>
</evidence>
<feature type="domain" description="HNH nuclease" evidence="1">
    <location>
        <begin position="12"/>
        <end position="56"/>
    </location>
</feature>
<dbReference type="Proteomes" id="UP000664164">
    <property type="component" value="Unassembled WGS sequence"/>
</dbReference>
<dbReference type="InterPro" id="IPR003615">
    <property type="entry name" value="HNH_nuc"/>
</dbReference>
<dbReference type="SUPFAM" id="SSF54060">
    <property type="entry name" value="His-Me finger endonucleases"/>
    <property type="match status" value="1"/>
</dbReference>
<proteinExistence type="predicted"/>
<accession>A0A939HA85</accession>
<reference evidence="2" key="1">
    <citation type="submission" date="2021-03" db="EMBL/GenBank/DDBJ databases">
        <title>A new species, PO-11, isolated from a karst cave deposit.</title>
        <authorList>
            <person name="Zhaoxiaoyong W."/>
        </authorList>
    </citation>
    <scope>NUCLEOTIDE SEQUENCE</scope>
    <source>
        <strain evidence="2">PO-11</strain>
    </source>
</reference>
<keyword evidence="2" id="KW-0378">Hydrolase</keyword>